<reference evidence="1 2" key="1">
    <citation type="submission" date="2021-06" db="EMBL/GenBank/DDBJ databases">
        <title>Faecalicatena sp. nov. isolated from porcine feces.</title>
        <authorList>
            <person name="Oh B.S."/>
            <person name="Lee J.H."/>
        </authorList>
    </citation>
    <scope>NUCLEOTIDE SEQUENCE [LARGE SCALE GENOMIC DNA]</scope>
    <source>
        <strain evidence="1 2">AGMB00832</strain>
    </source>
</reference>
<evidence type="ECO:0000313" key="2">
    <source>
        <dbReference type="Proteomes" id="UP000723714"/>
    </source>
</evidence>
<accession>A0ABS6D4I0</accession>
<protein>
    <submittedName>
        <fullName evidence="1">Uncharacterized protein</fullName>
    </submittedName>
</protein>
<evidence type="ECO:0000313" key="1">
    <source>
        <dbReference type="EMBL" id="MBU3876483.1"/>
    </source>
</evidence>
<name>A0ABS6D4I0_9FIRM</name>
<dbReference type="RefSeq" id="WP_216241867.1">
    <property type="nucleotide sequence ID" value="NZ_JABACJ020000010.1"/>
</dbReference>
<proteinExistence type="predicted"/>
<keyword evidence="2" id="KW-1185">Reference proteome</keyword>
<gene>
    <name evidence="1" type="ORF">HGO97_011740</name>
</gene>
<organism evidence="1 2">
    <name type="scientific">Faecalicatena faecalis</name>
    <dbReference type="NCBI Taxonomy" id="2726362"/>
    <lineage>
        <taxon>Bacteria</taxon>
        <taxon>Bacillati</taxon>
        <taxon>Bacillota</taxon>
        <taxon>Clostridia</taxon>
        <taxon>Lachnospirales</taxon>
        <taxon>Lachnospiraceae</taxon>
        <taxon>Faecalicatena</taxon>
    </lineage>
</organism>
<dbReference type="EMBL" id="JABACJ020000010">
    <property type="protein sequence ID" value="MBU3876483.1"/>
    <property type="molecule type" value="Genomic_DNA"/>
</dbReference>
<comment type="caution">
    <text evidence="1">The sequence shown here is derived from an EMBL/GenBank/DDBJ whole genome shotgun (WGS) entry which is preliminary data.</text>
</comment>
<dbReference type="Proteomes" id="UP000723714">
    <property type="component" value="Unassembled WGS sequence"/>
</dbReference>
<sequence>MTIREYEMRMEAFRLGMVDRDYYIHWQAYLNFAVQAERPVGKGRTKPVYNRFDKFYDYEKELKRISGKKKEKSGRFSGIGKLLRKEGT</sequence>